<comment type="caution">
    <text evidence="2">The sequence shown here is derived from an EMBL/GenBank/DDBJ whole genome shotgun (WGS) entry which is preliminary data.</text>
</comment>
<evidence type="ECO:0000313" key="2">
    <source>
        <dbReference type="EMBL" id="KAA1260411.1"/>
    </source>
</evidence>
<dbReference type="Pfam" id="PF04471">
    <property type="entry name" value="Mrr_cat"/>
    <property type="match status" value="1"/>
</dbReference>
<dbReference type="OrthoDB" id="819552at2"/>
<accession>A0A5B1CJF5</accession>
<proteinExistence type="predicted"/>
<dbReference type="GO" id="GO:0003677">
    <property type="term" value="F:DNA binding"/>
    <property type="evidence" value="ECO:0007669"/>
    <property type="project" value="InterPro"/>
</dbReference>
<dbReference type="GO" id="GO:0004519">
    <property type="term" value="F:endonuclease activity"/>
    <property type="evidence" value="ECO:0007669"/>
    <property type="project" value="InterPro"/>
</dbReference>
<sequence length="311" mass="35237">MNPANATEARFIKLGGKGEWEAGCIEKSPGTIRLGFNNPHHEACLAGEWETLTKFMRTERKKTKGKATEITNQVRDFYTLDKSTIWITFYRRQLYWCFASPKVVKLKDGSRIRKTIGGWKNTSVGGNRLFVETLNGSLTKTQGFRGTICSVGAIEYLKLRLCDEVLPKIQLAQERLRELEVSLVALIRGLNWKDFELLCDLIFANAGWQRIASLGGTEKSIDLDLMSPVTGRRLFVQVKSQANKETFQTYLQDFGGHDQYDEMYFIVHSPKGDVSSWTKDADSKVKIYVAEDIARLTVSAGLTEWLLKKCS</sequence>
<keyword evidence="3" id="KW-1185">Reference proteome</keyword>
<reference evidence="2 3" key="1">
    <citation type="submission" date="2019-08" db="EMBL/GenBank/DDBJ databases">
        <title>Deep-cultivation of Planctomycetes and their phenomic and genomic characterization uncovers novel biology.</title>
        <authorList>
            <person name="Wiegand S."/>
            <person name="Jogler M."/>
            <person name="Boedeker C."/>
            <person name="Pinto D."/>
            <person name="Vollmers J."/>
            <person name="Rivas-Marin E."/>
            <person name="Kohn T."/>
            <person name="Peeters S.H."/>
            <person name="Heuer A."/>
            <person name="Rast P."/>
            <person name="Oberbeckmann S."/>
            <person name="Bunk B."/>
            <person name="Jeske O."/>
            <person name="Meyerdierks A."/>
            <person name="Storesund J.E."/>
            <person name="Kallscheuer N."/>
            <person name="Luecker S."/>
            <person name="Lage O.M."/>
            <person name="Pohl T."/>
            <person name="Merkel B.J."/>
            <person name="Hornburger P."/>
            <person name="Mueller R.-W."/>
            <person name="Bruemmer F."/>
            <person name="Labrenz M."/>
            <person name="Spormann A.M."/>
            <person name="Op Den Camp H."/>
            <person name="Overmann J."/>
            <person name="Amann R."/>
            <person name="Jetten M.S.M."/>
            <person name="Mascher T."/>
            <person name="Medema M.H."/>
            <person name="Devos D.P."/>
            <person name="Kaster A.-K."/>
            <person name="Ovreas L."/>
            <person name="Rohde M."/>
            <person name="Galperin M.Y."/>
            <person name="Jogler C."/>
        </authorList>
    </citation>
    <scope>NUCLEOTIDE SEQUENCE [LARGE SCALE GENOMIC DNA]</scope>
    <source>
        <strain evidence="2 3">LF1</strain>
    </source>
</reference>
<gene>
    <name evidence="2" type="ORF">LF1_29510</name>
</gene>
<evidence type="ECO:0000259" key="1">
    <source>
        <dbReference type="Pfam" id="PF04471"/>
    </source>
</evidence>
<evidence type="ECO:0000313" key="3">
    <source>
        <dbReference type="Proteomes" id="UP000322699"/>
    </source>
</evidence>
<dbReference type="Proteomes" id="UP000322699">
    <property type="component" value="Unassembled WGS sequence"/>
</dbReference>
<feature type="domain" description="Restriction endonuclease type IV Mrr" evidence="1">
    <location>
        <begin position="188"/>
        <end position="257"/>
    </location>
</feature>
<name>A0A5B1CJF5_9BACT</name>
<dbReference type="AlphaFoldDB" id="A0A5B1CJF5"/>
<organism evidence="2 3">
    <name type="scientific">Rubripirellula obstinata</name>
    <dbReference type="NCBI Taxonomy" id="406547"/>
    <lineage>
        <taxon>Bacteria</taxon>
        <taxon>Pseudomonadati</taxon>
        <taxon>Planctomycetota</taxon>
        <taxon>Planctomycetia</taxon>
        <taxon>Pirellulales</taxon>
        <taxon>Pirellulaceae</taxon>
        <taxon>Rubripirellula</taxon>
    </lineage>
</organism>
<dbReference type="InterPro" id="IPR007560">
    <property type="entry name" value="Restrct_endonuc_IV_Mrr"/>
</dbReference>
<dbReference type="EMBL" id="VRLW01000001">
    <property type="protein sequence ID" value="KAA1260411.1"/>
    <property type="molecule type" value="Genomic_DNA"/>
</dbReference>
<dbReference type="RefSeq" id="WP_068266703.1">
    <property type="nucleotide sequence ID" value="NZ_LWSK01000127.1"/>
</dbReference>
<protein>
    <recommendedName>
        <fullName evidence="1">Restriction endonuclease type IV Mrr domain-containing protein</fullName>
    </recommendedName>
</protein>
<dbReference type="GO" id="GO:0009307">
    <property type="term" value="P:DNA restriction-modification system"/>
    <property type="evidence" value="ECO:0007669"/>
    <property type="project" value="InterPro"/>
</dbReference>